<comment type="caution">
    <text evidence="2">The sequence shown here is derived from an EMBL/GenBank/DDBJ whole genome shotgun (WGS) entry which is preliminary data.</text>
</comment>
<feature type="compositionally biased region" description="Basic residues" evidence="1">
    <location>
        <begin position="346"/>
        <end position="358"/>
    </location>
</feature>
<feature type="region of interest" description="Disordered" evidence="1">
    <location>
        <begin position="257"/>
        <end position="512"/>
    </location>
</feature>
<organism evidence="2 3">
    <name type="scientific">Caerostris darwini</name>
    <dbReference type="NCBI Taxonomy" id="1538125"/>
    <lineage>
        <taxon>Eukaryota</taxon>
        <taxon>Metazoa</taxon>
        <taxon>Ecdysozoa</taxon>
        <taxon>Arthropoda</taxon>
        <taxon>Chelicerata</taxon>
        <taxon>Arachnida</taxon>
        <taxon>Araneae</taxon>
        <taxon>Araneomorphae</taxon>
        <taxon>Entelegynae</taxon>
        <taxon>Araneoidea</taxon>
        <taxon>Araneidae</taxon>
        <taxon>Caerostris</taxon>
    </lineage>
</organism>
<reference evidence="2 3" key="1">
    <citation type="submission" date="2021-06" db="EMBL/GenBank/DDBJ databases">
        <title>Caerostris darwini draft genome.</title>
        <authorList>
            <person name="Kono N."/>
            <person name="Arakawa K."/>
        </authorList>
    </citation>
    <scope>NUCLEOTIDE SEQUENCE [LARGE SCALE GENOMIC DNA]</scope>
</reference>
<accession>A0AAV4R879</accession>
<dbReference type="Proteomes" id="UP001054837">
    <property type="component" value="Unassembled WGS sequence"/>
</dbReference>
<feature type="compositionally biased region" description="Polar residues" evidence="1">
    <location>
        <begin position="257"/>
        <end position="267"/>
    </location>
</feature>
<gene>
    <name evidence="2" type="ORF">CDAR_460931</name>
</gene>
<feature type="compositionally biased region" description="Basic and acidic residues" evidence="1">
    <location>
        <begin position="317"/>
        <end position="345"/>
    </location>
</feature>
<feature type="compositionally biased region" description="Basic and acidic residues" evidence="1">
    <location>
        <begin position="493"/>
        <end position="505"/>
    </location>
</feature>
<feature type="compositionally biased region" description="Low complexity" evidence="1">
    <location>
        <begin position="418"/>
        <end position="430"/>
    </location>
</feature>
<evidence type="ECO:0000256" key="1">
    <source>
        <dbReference type="SAM" id="MobiDB-lite"/>
    </source>
</evidence>
<evidence type="ECO:0000313" key="2">
    <source>
        <dbReference type="EMBL" id="GIY16851.1"/>
    </source>
</evidence>
<keyword evidence="3" id="KW-1185">Reference proteome</keyword>
<feature type="compositionally biased region" description="Basic and acidic residues" evidence="1">
    <location>
        <begin position="560"/>
        <end position="570"/>
    </location>
</feature>
<feature type="region of interest" description="Disordered" evidence="1">
    <location>
        <begin position="546"/>
        <end position="588"/>
    </location>
</feature>
<dbReference type="AlphaFoldDB" id="A0AAV4R879"/>
<evidence type="ECO:0000313" key="3">
    <source>
        <dbReference type="Proteomes" id="UP001054837"/>
    </source>
</evidence>
<feature type="compositionally biased region" description="Basic and acidic residues" evidence="1">
    <location>
        <begin position="367"/>
        <end position="389"/>
    </location>
</feature>
<feature type="compositionally biased region" description="Basic and acidic residues" evidence="1">
    <location>
        <begin position="433"/>
        <end position="462"/>
    </location>
</feature>
<feature type="compositionally biased region" description="Basic and acidic residues" evidence="1">
    <location>
        <begin position="408"/>
        <end position="417"/>
    </location>
</feature>
<feature type="compositionally biased region" description="Basic and acidic residues" evidence="1">
    <location>
        <begin position="268"/>
        <end position="302"/>
    </location>
</feature>
<dbReference type="EMBL" id="BPLQ01005727">
    <property type="protein sequence ID" value="GIY16851.1"/>
    <property type="molecule type" value="Genomic_DNA"/>
</dbReference>
<protein>
    <submittedName>
        <fullName evidence="2">Uncharacterized protein</fullName>
    </submittedName>
</protein>
<proteinExistence type="predicted"/>
<sequence>MGKSSLQKVSACVQKRHVQVDPRRRCGCQQKASPFILSRKESRECLLRCFTCHVYKRTLFLACVHRTIQSLDSLNQDIVQVFLSSQSDGNLSEDPVIAARWSHQCHYSMVLMRRLLIDAQGKFRKMVSDNRALASRIDQDIQSAHLQMSALRAELADTNQRITDICEPMAGNVITTCMPPTSTTNSAAVISTAEGHWLKDANQANTETAVKVSRVCSSSPPIADKGGTRPSTDFVDRTVLSPKSIAPQGQKVCEQKTNLVNGSSPDQSSKKDKVSDTHAKDLNDLDKVSDDASRHFLQDGSERPQLPPKQTVLASKGLRDPPGKDTKEKPEGLTESSKVNEELSVSKHKGHRRERRSLRGSDVQKSVLEDLKSQSKLDDSKSELQRSESDGNQNSAPECDLSISGSPFKEDSSKVASEDSVLCSSSSLKSSPRKTESSGEGSKKDDFSMDYHRSSPPVKDESNAQCFPLLKDAPQVFLQKDSSTNGHRYKAKTKSDPLDKRRDNSAQEFSILSSPSSVMRHKTGVSKLQLGICNWDNRKFEHKESWYKTQDASSSMSGKSMDESSSKEETSDSQDGLPPEYCDQRPIRDENKGGRFVIFDSKNVRGSYSDWRTSLSESYRDQQVSSESWKSTAMCSAADQMDGKTAVDDKRQVPEKDQNTIGLMQQDSSYYRKTENLEYSSYNSVAKSSEECEVESLRIKNSALLRDLEEVMESRDEKAKENAAMHAKLEHMDKDLKHAKEALSDLGKHYGTNYAIIVTATQTLQPNQPHNSLFNLPCPRLGGCLLPEERKTQPKMVNGRISFRFARISPPPEFYRLMNGERNLKEVNYDEYHLAIINLRAIKVIKGETSADGEKLDRVWAELRIYQKTRGNLMTGLRRKFFCFGCKPVLRYILMRCNGHISYLGNG</sequence>
<name>A0AAV4R879_9ARAC</name>